<evidence type="ECO:0000256" key="6">
    <source>
        <dbReference type="PIRSR" id="PIRSR000988-1"/>
    </source>
</evidence>
<dbReference type="GO" id="GO:0005634">
    <property type="term" value="C:nucleus"/>
    <property type="evidence" value="ECO:0007669"/>
    <property type="project" value="TreeGrafter"/>
</dbReference>
<name>A0A665TNN2_ECHNA</name>
<evidence type="ECO:0000313" key="10">
    <source>
        <dbReference type="Proteomes" id="UP000472264"/>
    </source>
</evidence>
<dbReference type="OMA" id="NFQVEFG"/>
<dbReference type="GO" id="GO:0004530">
    <property type="term" value="F:deoxyribonuclease I activity"/>
    <property type="evidence" value="ECO:0007669"/>
    <property type="project" value="TreeGrafter"/>
</dbReference>
<gene>
    <name evidence="9" type="primary">LOC115043569</name>
</gene>
<dbReference type="InterPro" id="IPR036691">
    <property type="entry name" value="Endo/exonu/phosph_ase_sf"/>
</dbReference>
<sequence length="286" mass="33045">MKIAAFNAKKLGLTKVRDQMISSHLTKIIRRYSIIFILEVVDRTGKAMEELHRKVNQTGRGRPYEMVSSIPLGRGTYREQFVCFYRSKEVTLTAWHQYEDNQPGDEDAFAREPCILCFSCPSTAVKDLVLVPVHTKPSDVLKELDELHDVVQAVRTSWKMDNIVILGDFNAGGRYLSKKKMKQIRIRSESYHWLIADSTDTTSSNNNTNCYDRIVLYGQRMLSAIVPRSAKPFNFQKQFKLTDEEALRISDHYPVEVRLKGQQKETSRRKTTAVKKGPIQKRRRTN</sequence>
<dbReference type="RefSeq" id="XP_029358012.1">
    <property type="nucleotide sequence ID" value="XM_029502152.1"/>
</dbReference>
<dbReference type="Pfam" id="PF03372">
    <property type="entry name" value="Exo_endo_phos"/>
    <property type="match status" value="1"/>
</dbReference>
<organism evidence="9 10">
    <name type="scientific">Echeneis naucrates</name>
    <name type="common">Live sharksucker</name>
    <dbReference type="NCBI Taxonomy" id="173247"/>
    <lineage>
        <taxon>Eukaryota</taxon>
        <taxon>Metazoa</taxon>
        <taxon>Chordata</taxon>
        <taxon>Craniata</taxon>
        <taxon>Vertebrata</taxon>
        <taxon>Euteleostomi</taxon>
        <taxon>Actinopterygii</taxon>
        <taxon>Neopterygii</taxon>
        <taxon>Teleostei</taxon>
        <taxon>Neoteleostei</taxon>
        <taxon>Acanthomorphata</taxon>
        <taxon>Carangaria</taxon>
        <taxon>Carangiformes</taxon>
        <taxon>Echeneidae</taxon>
        <taxon>Echeneis</taxon>
    </lineage>
</organism>
<evidence type="ECO:0000256" key="1">
    <source>
        <dbReference type="ARBA" id="ARBA00007359"/>
    </source>
</evidence>
<evidence type="ECO:0000256" key="4">
    <source>
        <dbReference type="ARBA" id="ARBA00022801"/>
    </source>
</evidence>
<dbReference type="Ensembl" id="ENSENLT00000008456.1">
    <property type="protein sequence ID" value="ENSENLP00000008092.1"/>
    <property type="gene ID" value="ENSENLG00000003926.1"/>
</dbReference>
<keyword evidence="3 5" id="KW-0255">Endonuclease</keyword>
<evidence type="ECO:0000256" key="7">
    <source>
        <dbReference type="SAM" id="MobiDB-lite"/>
    </source>
</evidence>
<dbReference type="PRINTS" id="PR00130">
    <property type="entry name" value="DNASEI"/>
</dbReference>
<feature type="region of interest" description="Disordered" evidence="7">
    <location>
        <begin position="260"/>
        <end position="286"/>
    </location>
</feature>
<dbReference type="Proteomes" id="UP000472264">
    <property type="component" value="Chromosome 5"/>
</dbReference>
<proteinExistence type="inferred from homology"/>
<dbReference type="AlphaFoldDB" id="A0A665TNN2"/>
<dbReference type="GO" id="GO:0006308">
    <property type="term" value="P:DNA catabolic process"/>
    <property type="evidence" value="ECO:0007669"/>
    <property type="project" value="InterPro"/>
</dbReference>
<protein>
    <recommendedName>
        <fullName evidence="5">Deoxyribonuclease</fullName>
    </recommendedName>
</protein>
<dbReference type="Gene3D" id="3.60.10.10">
    <property type="entry name" value="Endonuclease/exonuclease/phosphatase"/>
    <property type="match status" value="1"/>
</dbReference>
<dbReference type="GO" id="GO:0003677">
    <property type="term" value="F:DNA binding"/>
    <property type="evidence" value="ECO:0007669"/>
    <property type="project" value="TreeGrafter"/>
</dbReference>
<feature type="active site" evidence="6">
    <location>
        <position position="134"/>
    </location>
</feature>
<feature type="domain" description="Endonuclease/exonuclease/phosphatase" evidence="8">
    <location>
        <begin position="24"/>
        <end position="252"/>
    </location>
</feature>
<keyword evidence="2 5" id="KW-0540">Nuclease</keyword>
<dbReference type="CDD" id="cd10282">
    <property type="entry name" value="DNase1"/>
    <property type="match status" value="1"/>
</dbReference>
<dbReference type="InterPro" id="IPR005135">
    <property type="entry name" value="Endo/exonuclease/phosphatase"/>
</dbReference>
<dbReference type="PANTHER" id="PTHR11371">
    <property type="entry name" value="DEOXYRIBONUCLEASE"/>
    <property type="match status" value="1"/>
</dbReference>
<keyword evidence="10" id="KW-1185">Reference proteome</keyword>
<evidence type="ECO:0000256" key="3">
    <source>
        <dbReference type="ARBA" id="ARBA00022759"/>
    </source>
</evidence>
<reference evidence="9" key="2">
    <citation type="submission" date="2025-08" db="UniProtKB">
        <authorList>
            <consortium name="Ensembl"/>
        </authorList>
    </citation>
    <scope>IDENTIFICATION</scope>
</reference>
<feature type="compositionally biased region" description="Basic residues" evidence="7">
    <location>
        <begin position="269"/>
        <end position="286"/>
    </location>
</feature>
<accession>A0A665TNN2</accession>
<dbReference type="PANTHER" id="PTHR11371:SF26">
    <property type="entry name" value="DEOXYRIBONUCLEASE"/>
    <property type="match status" value="1"/>
</dbReference>
<reference evidence="9" key="1">
    <citation type="submission" date="2021-04" db="EMBL/GenBank/DDBJ databases">
        <authorList>
            <consortium name="Wellcome Sanger Institute Data Sharing"/>
        </authorList>
    </citation>
    <scope>NUCLEOTIDE SEQUENCE [LARGE SCALE GENOMIC DNA]</scope>
</reference>
<dbReference type="SMART" id="SM00476">
    <property type="entry name" value="DNaseIc"/>
    <property type="match status" value="1"/>
</dbReference>
<evidence type="ECO:0000313" key="9">
    <source>
        <dbReference type="Ensembl" id="ENSENLP00000008092.1"/>
    </source>
</evidence>
<dbReference type="InterPro" id="IPR016202">
    <property type="entry name" value="DNase_I"/>
</dbReference>
<dbReference type="PIRSF" id="PIRSF000988">
    <property type="entry name" value="DNase_I_euk"/>
    <property type="match status" value="1"/>
</dbReference>
<evidence type="ECO:0000256" key="5">
    <source>
        <dbReference type="PIRNR" id="PIRNR000988"/>
    </source>
</evidence>
<evidence type="ECO:0000259" key="8">
    <source>
        <dbReference type="Pfam" id="PF03372"/>
    </source>
</evidence>
<dbReference type="SUPFAM" id="SSF56219">
    <property type="entry name" value="DNase I-like"/>
    <property type="match status" value="1"/>
</dbReference>
<dbReference type="InParanoid" id="A0A665TNN2"/>
<keyword evidence="4 5" id="KW-0378">Hydrolase</keyword>
<evidence type="ECO:0000256" key="2">
    <source>
        <dbReference type="ARBA" id="ARBA00022722"/>
    </source>
</evidence>
<dbReference type="GeneID" id="115043569"/>
<feature type="active site" evidence="6">
    <location>
        <position position="79"/>
    </location>
</feature>
<reference evidence="9" key="3">
    <citation type="submission" date="2025-09" db="UniProtKB">
        <authorList>
            <consortium name="Ensembl"/>
        </authorList>
    </citation>
    <scope>IDENTIFICATION</scope>
</reference>
<comment type="similarity">
    <text evidence="1 5">Belongs to the DNase I family.</text>
</comment>